<dbReference type="InterPro" id="IPR036396">
    <property type="entry name" value="Cyt_P450_sf"/>
</dbReference>
<evidence type="ECO:0000256" key="4">
    <source>
        <dbReference type="ARBA" id="ARBA00023002"/>
    </source>
</evidence>
<dbReference type="PRINTS" id="PR00359">
    <property type="entry name" value="BP450"/>
</dbReference>
<dbReference type="InterPro" id="IPR002397">
    <property type="entry name" value="Cyt_P450_B"/>
</dbReference>
<dbReference type="GO" id="GO:0008395">
    <property type="term" value="F:steroid hydroxylase activity"/>
    <property type="evidence" value="ECO:0007669"/>
    <property type="project" value="TreeGrafter"/>
</dbReference>
<gene>
    <name evidence="7" type="ORF">LZ495_37400</name>
</gene>
<evidence type="ECO:0000313" key="7">
    <source>
        <dbReference type="EMBL" id="MCF2532860.1"/>
    </source>
</evidence>
<dbReference type="PRINTS" id="PR00385">
    <property type="entry name" value="P450"/>
</dbReference>
<dbReference type="EMBL" id="JAKFHA010000040">
    <property type="protein sequence ID" value="MCF2532860.1"/>
    <property type="molecule type" value="Genomic_DNA"/>
</dbReference>
<evidence type="ECO:0000256" key="1">
    <source>
        <dbReference type="ARBA" id="ARBA00010617"/>
    </source>
</evidence>
<dbReference type="RefSeq" id="WP_235057635.1">
    <property type="nucleotide sequence ID" value="NZ_JAKFHA010000040.1"/>
</dbReference>
<name>A0AA41U4F9_9ACTN</name>
<organism evidence="7 8">
    <name type="scientific">Yinghuangia soli</name>
    <dbReference type="NCBI Taxonomy" id="2908204"/>
    <lineage>
        <taxon>Bacteria</taxon>
        <taxon>Bacillati</taxon>
        <taxon>Actinomycetota</taxon>
        <taxon>Actinomycetes</taxon>
        <taxon>Kitasatosporales</taxon>
        <taxon>Streptomycetaceae</taxon>
        <taxon>Yinghuangia</taxon>
    </lineage>
</organism>
<comment type="caution">
    <text evidence="7">The sequence shown here is derived from an EMBL/GenBank/DDBJ whole genome shotgun (WGS) entry which is preliminary data.</text>
</comment>
<dbReference type="GO" id="GO:0006707">
    <property type="term" value="P:cholesterol catabolic process"/>
    <property type="evidence" value="ECO:0007669"/>
    <property type="project" value="TreeGrafter"/>
</dbReference>
<dbReference type="Pfam" id="PF00067">
    <property type="entry name" value="p450"/>
    <property type="match status" value="1"/>
</dbReference>
<keyword evidence="5" id="KW-0408">Iron</keyword>
<dbReference type="AlphaFoldDB" id="A0AA41U4F9"/>
<keyword evidence="8" id="KW-1185">Reference proteome</keyword>
<protein>
    <submittedName>
        <fullName evidence="7">Cytochrome P450</fullName>
    </submittedName>
</protein>
<dbReference type="SUPFAM" id="SSF48264">
    <property type="entry name" value="Cytochrome P450"/>
    <property type="match status" value="1"/>
</dbReference>
<dbReference type="GO" id="GO:0036199">
    <property type="term" value="F:cholest-4-en-3-one 26-monooxygenase activity"/>
    <property type="evidence" value="ECO:0007669"/>
    <property type="project" value="TreeGrafter"/>
</dbReference>
<accession>A0AA41U4F9</accession>
<dbReference type="FunFam" id="1.10.630.10:FF:000018">
    <property type="entry name" value="Cytochrome P450 monooxygenase"/>
    <property type="match status" value="1"/>
</dbReference>
<dbReference type="Proteomes" id="UP001165378">
    <property type="component" value="Unassembled WGS sequence"/>
</dbReference>
<evidence type="ECO:0000256" key="2">
    <source>
        <dbReference type="ARBA" id="ARBA00022617"/>
    </source>
</evidence>
<keyword evidence="4" id="KW-0560">Oxidoreductase</keyword>
<dbReference type="GO" id="GO:0020037">
    <property type="term" value="F:heme binding"/>
    <property type="evidence" value="ECO:0007669"/>
    <property type="project" value="InterPro"/>
</dbReference>
<comment type="similarity">
    <text evidence="1">Belongs to the cytochrome P450 family.</text>
</comment>
<keyword evidence="2" id="KW-0349">Heme</keyword>
<dbReference type="GO" id="GO:0005506">
    <property type="term" value="F:iron ion binding"/>
    <property type="evidence" value="ECO:0007669"/>
    <property type="project" value="InterPro"/>
</dbReference>
<evidence type="ECO:0000313" key="8">
    <source>
        <dbReference type="Proteomes" id="UP001165378"/>
    </source>
</evidence>
<evidence type="ECO:0000256" key="5">
    <source>
        <dbReference type="ARBA" id="ARBA00023004"/>
    </source>
</evidence>
<dbReference type="PANTHER" id="PTHR46696">
    <property type="entry name" value="P450, PUTATIVE (EUROFUNG)-RELATED"/>
    <property type="match status" value="1"/>
</dbReference>
<dbReference type="Gene3D" id="1.10.630.10">
    <property type="entry name" value="Cytochrome P450"/>
    <property type="match status" value="1"/>
</dbReference>
<sequence>MTATPDTVPAGVPDIYSPDCYTGGVPHGIFTELRRTSPVFWQDMPGEPGYWAVLKHADVEYVSQHPELFSAERGGIVLEDLDEVRLDQLRGTLLAMDPPQHRAYRKPLVKSFTARVVSGMEGRIREICREIFARIPDGDVEFVHDVTSSLPTQVIGELMGLPEEDWAYLHRLAERTNSQQDPEAARDGYGPGDASREMAMYAVQFAMKRRTEEPREDLTTLILESEFGGKMMTDIEFGSFFMQLVTAGNDTTKTMLSGGLHALLTHPEQLAALRADPSLIPGAVEEILRWANPLHYFRRTATQDVELRGVQIKAGDKVAMYYSSANRDEEVFEDAQAFDISRRPNPHLSFGFAEHFCLGVHIARLEGRVFFEELLAAFPRIELLGAPTRLRSNLNNALTALPVRLMRS</sequence>
<keyword evidence="6" id="KW-0503">Monooxygenase</keyword>
<dbReference type="PANTHER" id="PTHR46696:SF4">
    <property type="entry name" value="BIOTIN BIOSYNTHESIS CYTOCHROME P450"/>
    <property type="match status" value="1"/>
</dbReference>
<dbReference type="InterPro" id="IPR001128">
    <property type="entry name" value="Cyt_P450"/>
</dbReference>
<evidence type="ECO:0000256" key="3">
    <source>
        <dbReference type="ARBA" id="ARBA00022723"/>
    </source>
</evidence>
<proteinExistence type="inferred from homology"/>
<evidence type="ECO:0000256" key="6">
    <source>
        <dbReference type="ARBA" id="ARBA00023033"/>
    </source>
</evidence>
<reference evidence="7" key="1">
    <citation type="submission" date="2022-01" db="EMBL/GenBank/DDBJ databases">
        <title>Genome-Based Taxonomic Classification of the Phylum Actinobacteria.</title>
        <authorList>
            <person name="Gao Y."/>
        </authorList>
    </citation>
    <scope>NUCLEOTIDE SEQUENCE</scope>
    <source>
        <strain evidence="7">KLBMP 8922</strain>
    </source>
</reference>
<keyword evidence="3" id="KW-0479">Metal-binding</keyword>
<dbReference type="CDD" id="cd11033">
    <property type="entry name" value="CYP142-like"/>
    <property type="match status" value="1"/>
</dbReference>